<dbReference type="AlphaFoldDB" id="A0A0R2CVW9"/>
<comment type="caution">
    <text evidence="9">The sequence shown here is derived from an EMBL/GenBank/DDBJ whole genome shotgun (WGS) entry which is preliminary data.</text>
</comment>
<evidence type="ECO:0000256" key="1">
    <source>
        <dbReference type="ARBA" id="ARBA00004496"/>
    </source>
</evidence>
<dbReference type="FunFam" id="2.70.70.10:FF:000001">
    <property type="entry name" value="PTS system glucose-specific IIA component"/>
    <property type="match status" value="1"/>
</dbReference>
<dbReference type="Proteomes" id="UP000051015">
    <property type="component" value="Unassembled WGS sequence"/>
</dbReference>
<evidence type="ECO:0000256" key="6">
    <source>
        <dbReference type="ARBA" id="ARBA00022683"/>
    </source>
</evidence>
<dbReference type="Gene3D" id="2.70.70.10">
    <property type="entry name" value="Glucose Permease (Domain IIA)"/>
    <property type="match status" value="1"/>
</dbReference>
<dbReference type="PROSITE" id="PS51093">
    <property type="entry name" value="PTS_EIIA_TYPE_1"/>
    <property type="match status" value="1"/>
</dbReference>
<dbReference type="RefSeq" id="WP_057876079.1">
    <property type="nucleotide sequence ID" value="NZ_AYZD01000017.1"/>
</dbReference>
<evidence type="ECO:0000256" key="3">
    <source>
        <dbReference type="ARBA" id="ARBA00022448"/>
    </source>
</evidence>
<reference evidence="9 10" key="1">
    <citation type="journal article" date="2015" name="Genome Announc.">
        <title>Expanding the biotechnology potential of lactobacilli through comparative genomics of 213 strains and associated genera.</title>
        <authorList>
            <person name="Sun Z."/>
            <person name="Harris H.M."/>
            <person name="McCann A."/>
            <person name="Guo C."/>
            <person name="Argimon S."/>
            <person name="Zhang W."/>
            <person name="Yang X."/>
            <person name="Jeffery I.B."/>
            <person name="Cooney J.C."/>
            <person name="Kagawa T.F."/>
            <person name="Liu W."/>
            <person name="Song Y."/>
            <person name="Salvetti E."/>
            <person name="Wrobel A."/>
            <person name="Rasinkangas P."/>
            <person name="Parkhill J."/>
            <person name="Rea M.C."/>
            <person name="O'Sullivan O."/>
            <person name="Ritari J."/>
            <person name="Douillard F.P."/>
            <person name="Paul Ross R."/>
            <person name="Yang R."/>
            <person name="Briner A.E."/>
            <person name="Felis G.E."/>
            <person name="de Vos W.M."/>
            <person name="Barrangou R."/>
            <person name="Klaenhammer T.R."/>
            <person name="Caufield P.W."/>
            <person name="Cui Y."/>
            <person name="Zhang H."/>
            <person name="O'Toole P.W."/>
        </authorList>
    </citation>
    <scope>NUCLEOTIDE SEQUENCE [LARGE SCALE GENOMIC DNA]</scope>
    <source>
        <strain evidence="9 10">DSM 21051</strain>
    </source>
</reference>
<dbReference type="NCBIfam" id="TIGR00830">
    <property type="entry name" value="PTBA"/>
    <property type="match status" value="1"/>
</dbReference>
<keyword evidence="10" id="KW-1185">Reference proteome</keyword>
<dbReference type="EMBL" id="AYZD01000017">
    <property type="protein sequence ID" value="KRM96001.1"/>
    <property type="molecule type" value="Genomic_DNA"/>
</dbReference>
<keyword evidence="3" id="KW-0813">Transport</keyword>
<proteinExistence type="predicted"/>
<dbReference type="InterPro" id="IPR001127">
    <property type="entry name" value="PTS_EIIA_1_perm"/>
</dbReference>
<dbReference type="PATRIC" id="fig|1423725.3.peg.1097"/>
<dbReference type="PANTHER" id="PTHR45008:SF1">
    <property type="entry name" value="PTS SYSTEM GLUCOSE-SPECIFIC EIIA COMPONENT"/>
    <property type="match status" value="1"/>
</dbReference>
<dbReference type="SUPFAM" id="SSF51261">
    <property type="entry name" value="Duplicated hybrid motif"/>
    <property type="match status" value="1"/>
</dbReference>
<comment type="subcellular location">
    <subcellularLocation>
        <location evidence="2">Cell membrane</location>
        <topology evidence="2">Multi-pass membrane protein</topology>
    </subcellularLocation>
    <subcellularLocation>
        <location evidence="1">Cytoplasm</location>
    </subcellularLocation>
</comment>
<dbReference type="GO" id="GO:0005886">
    <property type="term" value="C:plasma membrane"/>
    <property type="evidence" value="ECO:0007669"/>
    <property type="project" value="UniProtKB-SubCell"/>
</dbReference>
<keyword evidence="6" id="KW-0598">Phosphotransferase system</keyword>
<dbReference type="PANTHER" id="PTHR45008">
    <property type="entry name" value="PTS SYSTEM GLUCOSE-SPECIFIC EIIA COMPONENT"/>
    <property type="match status" value="1"/>
</dbReference>
<evidence type="ECO:0000256" key="7">
    <source>
        <dbReference type="ARBA" id="ARBA00022777"/>
    </source>
</evidence>
<dbReference type="GO" id="GO:0016301">
    <property type="term" value="F:kinase activity"/>
    <property type="evidence" value="ECO:0007669"/>
    <property type="project" value="UniProtKB-KW"/>
</dbReference>
<evidence type="ECO:0000313" key="10">
    <source>
        <dbReference type="Proteomes" id="UP000051015"/>
    </source>
</evidence>
<dbReference type="PROSITE" id="PS00371">
    <property type="entry name" value="PTS_EIIA_TYPE_1_HIS"/>
    <property type="match status" value="1"/>
</dbReference>
<accession>A0A0R2CVW9</accession>
<evidence type="ECO:0000256" key="5">
    <source>
        <dbReference type="ARBA" id="ARBA00022679"/>
    </source>
</evidence>
<organism evidence="9 10">
    <name type="scientific">Liquorilactobacillus aquaticus DSM 21051</name>
    <dbReference type="NCBI Taxonomy" id="1423725"/>
    <lineage>
        <taxon>Bacteria</taxon>
        <taxon>Bacillati</taxon>
        <taxon>Bacillota</taxon>
        <taxon>Bacilli</taxon>
        <taxon>Lactobacillales</taxon>
        <taxon>Lactobacillaceae</taxon>
        <taxon>Liquorilactobacillus</taxon>
    </lineage>
</organism>
<keyword evidence="7" id="KW-0418">Kinase</keyword>
<dbReference type="STRING" id="1423725.FC19_GL001065"/>
<evidence type="ECO:0000256" key="4">
    <source>
        <dbReference type="ARBA" id="ARBA00022597"/>
    </source>
</evidence>
<dbReference type="GO" id="GO:0009401">
    <property type="term" value="P:phosphoenolpyruvate-dependent sugar phosphotransferase system"/>
    <property type="evidence" value="ECO:0007669"/>
    <property type="project" value="UniProtKB-KW"/>
</dbReference>
<dbReference type="InterPro" id="IPR050890">
    <property type="entry name" value="PTS_EIIA_component"/>
</dbReference>
<name>A0A0R2CVW9_9LACO</name>
<dbReference type="OrthoDB" id="9769191at2"/>
<evidence type="ECO:0000313" key="9">
    <source>
        <dbReference type="EMBL" id="KRM96001.1"/>
    </source>
</evidence>
<evidence type="ECO:0000256" key="2">
    <source>
        <dbReference type="ARBA" id="ARBA00004651"/>
    </source>
</evidence>
<keyword evidence="5" id="KW-0808">Transferase</keyword>
<dbReference type="Pfam" id="PF00358">
    <property type="entry name" value="PTS_EIIA_1"/>
    <property type="match status" value="1"/>
</dbReference>
<sequence>MFNFFNKNKVLEVVCPITGVLTKLESVKDQVFSTKMMGDGFAIVPSKGSTTVFSPVAGTIVSLPDSKHAVGVTTEGGIDILIHVGIDTVELNGKGFETFVKKQQKVRRGDALLSFDEKFMDSKKIDMTVMTIFTGGYNKEVELTENFGTLISAKNILLRE</sequence>
<keyword evidence="4" id="KW-0762">Sugar transport</keyword>
<dbReference type="InterPro" id="IPR011055">
    <property type="entry name" value="Dup_hybrid_motif"/>
</dbReference>
<dbReference type="GO" id="GO:0005737">
    <property type="term" value="C:cytoplasm"/>
    <property type="evidence" value="ECO:0007669"/>
    <property type="project" value="UniProtKB-SubCell"/>
</dbReference>
<feature type="domain" description="PTS EIIA type-1" evidence="8">
    <location>
        <begin position="29"/>
        <end position="135"/>
    </location>
</feature>
<protein>
    <recommendedName>
        <fullName evidence="8">PTS EIIA type-1 domain-containing protein</fullName>
    </recommendedName>
</protein>
<evidence type="ECO:0000259" key="8">
    <source>
        <dbReference type="PROSITE" id="PS51093"/>
    </source>
</evidence>
<gene>
    <name evidence="9" type="ORF">FC19_GL001065</name>
</gene>